<sequence>MSYSALLVDVSLTQRILHIYPGVHCSYFLVKFLWLGILSLQIGIRAMVSEQVKMLGAKFELDKFDRSNNFGLWKIKMKALLVQHGLEGALKGDKKLSADLSLAEKNMVMSKALSVIQLSLLNKVLWEVCDQNSASKLWEKLESVEVPNEQVVLEAAIIPVKDESRDLRRTSITLEDVNASLNSKELQKKSKEGMKVRMANGNMCDIVGMGEVRIKLHSSSEMLLADVRHVPGLKKNLISLGTLNKLGYKYSCQGGVGKSEWKPKSLRWNSLQARDKQSEQLRPRECCELANLVVLCDAEVGNMTCRKVSFEGCTIVKLKKPDTSEKSKGGLDLSDRT</sequence>
<accession>A0A2I0L4S4</accession>
<organism evidence="2 3">
    <name type="scientific">Punica granatum</name>
    <name type="common">Pomegranate</name>
    <dbReference type="NCBI Taxonomy" id="22663"/>
    <lineage>
        <taxon>Eukaryota</taxon>
        <taxon>Viridiplantae</taxon>
        <taxon>Streptophyta</taxon>
        <taxon>Embryophyta</taxon>
        <taxon>Tracheophyta</taxon>
        <taxon>Spermatophyta</taxon>
        <taxon>Magnoliopsida</taxon>
        <taxon>eudicotyledons</taxon>
        <taxon>Gunneridae</taxon>
        <taxon>Pentapetalae</taxon>
        <taxon>rosids</taxon>
        <taxon>malvids</taxon>
        <taxon>Myrtales</taxon>
        <taxon>Lythraceae</taxon>
        <taxon>Punica</taxon>
    </lineage>
</organism>
<evidence type="ECO:0000313" key="3">
    <source>
        <dbReference type="Proteomes" id="UP000233551"/>
    </source>
</evidence>
<name>A0A2I0L4S4_PUNGR</name>
<comment type="caution">
    <text evidence="2">The sequence shown here is derived from an EMBL/GenBank/DDBJ whole genome shotgun (WGS) entry which is preliminary data.</text>
</comment>
<evidence type="ECO:0000313" key="2">
    <source>
        <dbReference type="EMBL" id="PKI75711.1"/>
    </source>
</evidence>
<protein>
    <recommendedName>
        <fullName evidence="1">Retrovirus-related Pol polyprotein from transposon TNT 1-94-like beta-barrel domain-containing protein</fullName>
    </recommendedName>
</protein>
<feature type="domain" description="Retrovirus-related Pol polyprotein from transposon TNT 1-94-like beta-barrel" evidence="1">
    <location>
        <begin position="191"/>
        <end position="248"/>
    </location>
</feature>
<dbReference type="Pfam" id="PF22936">
    <property type="entry name" value="Pol_BBD"/>
    <property type="match status" value="1"/>
</dbReference>
<dbReference type="InterPro" id="IPR054722">
    <property type="entry name" value="PolX-like_BBD"/>
</dbReference>
<dbReference type="AlphaFoldDB" id="A0A2I0L4S4"/>
<proteinExistence type="predicted"/>
<dbReference type="Proteomes" id="UP000233551">
    <property type="component" value="Unassembled WGS sequence"/>
</dbReference>
<evidence type="ECO:0000259" key="1">
    <source>
        <dbReference type="Pfam" id="PF22936"/>
    </source>
</evidence>
<gene>
    <name evidence="2" type="ORF">CRG98_003854</name>
</gene>
<reference evidence="2 3" key="1">
    <citation type="submission" date="2017-11" db="EMBL/GenBank/DDBJ databases">
        <title>De-novo sequencing of pomegranate (Punica granatum L.) genome.</title>
        <authorList>
            <person name="Akparov Z."/>
            <person name="Amiraslanov A."/>
            <person name="Hajiyeva S."/>
            <person name="Abbasov M."/>
            <person name="Kaur K."/>
            <person name="Hamwieh A."/>
            <person name="Solovyev V."/>
            <person name="Salamov A."/>
            <person name="Braich B."/>
            <person name="Kosarev P."/>
            <person name="Mahmoud A."/>
            <person name="Hajiyev E."/>
            <person name="Babayeva S."/>
            <person name="Izzatullayeva V."/>
            <person name="Mammadov A."/>
            <person name="Mammadov A."/>
            <person name="Sharifova S."/>
            <person name="Ojaghi J."/>
            <person name="Eynullazada K."/>
            <person name="Bayramov B."/>
            <person name="Abdulazimova A."/>
            <person name="Shahmuradov I."/>
        </authorList>
    </citation>
    <scope>NUCLEOTIDE SEQUENCE [LARGE SCALE GENOMIC DNA]</scope>
    <source>
        <strain evidence="3">cv. AG2017</strain>
        <tissue evidence="2">Leaf</tissue>
    </source>
</reference>
<dbReference type="EMBL" id="PGOL01000152">
    <property type="protein sequence ID" value="PKI75711.1"/>
    <property type="molecule type" value="Genomic_DNA"/>
</dbReference>
<keyword evidence="3" id="KW-1185">Reference proteome</keyword>